<gene>
    <name evidence="3" type="ORF">AMRN_1250</name>
    <name evidence="4" type="ORF">CPH92_13040</name>
</gene>
<dbReference type="InterPro" id="IPR001279">
    <property type="entry name" value="Metallo-B-lactamas"/>
</dbReference>
<dbReference type="PRINTS" id="PR00388">
    <property type="entry name" value="PDIESTERASE2"/>
</dbReference>
<reference evidence="4" key="2">
    <citation type="submission" date="2017-09" db="EMBL/GenBank/DDBJ databases">
        <authorList>
            <person name="Perez-Cataluna A."/>
            <person name="Figueras M.J."/>
            <person name="Salas-Masso N."/>
        </authorList>
    </citation>
    <scope>NUCLEOTIDE SEQUENCE</scope>
    <source>
        <strain evidence="4">CECT 7727</strain>
    </source>
</reference>
<evidence type="ECO:0000256" key="1">
    <source>
        <dbReference type="SAM" id="Coils"/>
    </source>
</evidence>
<dbReference type="PANTHER" id="PTHR42663">
    <property type="entry name" value="HYDROLASE C777.06C-RELATED-RELATED"/>
    <property type="match status" value="1"/>
</dbReference>
<evidence type="ECO:0000313" key="3">
    <source>
        <dbReference type="EMBL" id="AXX86992.1"/>
    </source>
</evidence>
<dbReference type="RefSeq" id="WP_099312488.1">
    <property type="nucleotide sequence ID" value="NZ_CP032101.1"/>
</dbReference>
<dbReference type="Pfam" id="PF23023">
    <property type="entry name" value="Anti-Pycsar_Apyc1"/>
    <property type="match status" value="1"/>
</dbReference>
<dbReference type="InterPro" id="IPR036866">
    <property type="entry name" value="RibonucZ/Hydroxyglut_hydro"/>
</dbReference>
<dbReference type="GO" id="GO:0004115">
    <property type="term" value="F:3',5'-cyclic-AMP phosphodiesterase activity"/>
    <property type="evidence" value="ECO:0007669"/>
    <property type="project" value="InterPro"/>
</dbReference>
<dbReference type="SMART" id="SM00849">
    <property type="entry name" value="Lactamase_B"/>
    <property type="match status" value="1"/>
</dbReference>
<feature type="domain" description="Metallo-beta-lactamase" evidence="2">
    <location>
        <begin position="18"/>
        <end position="226"/>
    </location>
</feature>
<feature type="coiled-coil region" evidence="1">
    <location>
        <begin position="198"/>
        <end position="252"/>
    </location>
</feature>
<reference evidence="3 6" key="3">
    <citation type="submission" date="2018-08" db="EMBL/GenBank/DDBJ databases">
        <title>Complete genome of the Arcobacter marinus type strain JCM 15502.</title>
        <authorList>
            <person name="Miller W.G."/>
            <person name="Yee E."/>
            <person name="Huynh S."/>
            <person name="Parker C.T."/>
        </authorList>
    </citation>
    <scope>NUCLEOTIDE SEQUENCE [LARGE SCALE GENOMIC DNA]</scope>
    <source>
        <strain evidence="3 6">JCM 15502</strain>
    </source>
</reference>
<dbReference type="Gene3D" id="3.60.15.10">
    <property type="entry name" value="Ribonuclease Z/Hydroxyacylglutathione hydrolase-like"/>
    <property type="match status" value="1"/>
</dbReference>
<name>A0A347TK64_9BACT</name>
<protein>
    <submittedName>
        <fullName evidence="3">Class II cyclic nucleotide phosphodiesterase</fullName>
    </submittedName>
</protein>
<dbReference type="SUPFAM" id="SSF56281">
    <property type="entry name" value="Metallo-hydrolase/oxidoreductase"/>
    <property type="match status" value="1"/>
</dbReference>
<accession>A0A347TK64</accession>
<dbReference type="Proteomes" id="UP000264693">
    <property type="component" value="Chromosome"/>
</dbReference>
<evidence type="ECO:0000313" key="4">
    <source>
        <dbReference type="EMBL" id="PHO14248.1"/>
    </source>
</evidence>
<evidence type="ECO:0000313" key="5">
    <source>
        <dbReference type="Proteomes" id="UP000224740"/>
    </source>
</evidence>
<evidence type="ECO:0000313" key="6">
    <source>
        <dbReference type="Proteomes" id="UP000264693"/>
    </source>
</evidence>
<dbReference type="PANTHER" id="PTHR42663:SF6">
    <property type="entry name" value="HYDROLASE C777.06C-RELATED"/>
    <property type="match status" value="1"/>
</dbReference>
<dbReference type="Proteomes" id="UP000224740">
    <property type="component" value="Unassembled WGS sequence"/>
</dbReference>
<dbReference type="CDD" id="cd07735">
    <property type="entry name" value="class_II_PDE_MBL-fold"/>
    <property type="match status" value="1"/>
</dbReference>
<dbReference type="AlphaFoldDB" id="A0A347TK64"/>
<sequence length="306" mass="35701">MLEKSIRILGAYGGKGVDINNTSIQIDKHTTIDAGNILKGIGKDAKYINKIFLTHSHLDHIVDIPFLIDSFFENREIPIKIYALKETIIHLKKHLFNWDIWPDFSQINLINKKLKAIEFIEIKVNKTMKFDDFSIKAIKTNHTISSCGYVIKKKNNAIFFTADTYKCNTIWEELNLNKSIKTLIIDVSFPSRLSNIAKKSNHLTLKDLLKELEKLKRDDVCIYINHLKPSYVKEIKKEVEELNSKYNIQLLNDGDILNLETTKKEQSLIYENSTKYHLKKIFENITSKEDFDKIIQKVQKEKEKIK</sequence>
<dbReference type="GO" id="GO:0006198">
    <property type="term" value="P:cAMP catabolic process"/>
    <property type="evidence" value="ECO:0007669"/>
    <property type="project" value="InterPro"/>
</dbReference>
<dbReference type="EMBL" id="CP032101">
    <property type="protein sequence ID" value="AXX86992.1"/>
    <property type="molecule type" value="Genomic_DNA"/>
</dbReference>
<dbReference type="KEGG" id="amar:AMRN_1250"/>
<keyword evidence="5" id="KW-1185">Reference proteome</keyword>
<proteinExistence type="predicted"/>
<keyword evidence="1" id="KW-0175">Coiled coil</keyword>
<dbReference type="InterPro" id="IPR000396">
    <property type="entry name" value="Pdiesterase2"/>
</dbReference>
<organism evidence="3 6">
    <name type="scientific">Malaciobacter marinus</name>
    <dbReference type="NCBI Taxonomy" id="505249"/>
    <lineage>
        <taxon>Bacteria</taxon>
        <taxon>Pseudomonadati</taxon>
        <taxon>Campylobacterota</taxon>
        <taxon>Epsilonproteobacteria</taxon>
        <taxon>Campylobacterales</taxon>
        <taxon>Arcobacteraceae</taxon>
        <taxon>Malaciobacter</taxon>
    </lineage>
</organism>
<dbReference type="EMBL" id="NXAO01000067">
    <property type="protein sequence ID" value="PHO14248.1"/>
    <property type="molecule type" value="Genomic_DNA"/>
</dbReference>
<evidence type="ECO:0000259" key="2">
    <source>
        <dbReference type="SMART" id="SM00849"/>
    </source>
</evidence>
<reference evidence="5" key="1">
    <citation type="submission" date="2017-09" db="EMBL/GenBank/DDBJ databases">
        <title>Arcobacter canalis sp. nov., a new species isolated from a water canal contaminated with urban sewage.</title>
        <authorList>
            <person name="Perez-Cataluna A."/>
            <person name="Salas-Masso N."/>
            <person name="Figueras M.J."/>
        </authorList>
    </citation>
    <scope>NUCLEOTIDE SEQUENCE [LARGE SCALE GENOMIC DNA]</scope>
    <source>
        <strain evidence="5">CECT 7727</strain>
    </source>
</reference>